<name>A0A1E1W1J6_PECGO</name>
<protein>
    <recommendedName>
        <fullName evidence="1">Acyl-coenzyme A oxidase N-terminal domain-containing protein</fullName>
    </recommendedName>
</protein>
<dbReference type="EMBL" id="GDQN01010211">
    <property type="protein sequence ID" value="JAT80843.1"/>
    <property type="molecule type" value="Transcribed_RNA"/>
</dbReference>
<dbReference type="GO" id="GO:0016627">
    <property type="term" value="F:oxidoreductase activity, acting on the CH-CH group of donors"/>
    <property type="evidence" value="ECO:0007669"/>
    <property type="project" value="InterPro"/>
</dbReference>
<dbReference type="AlphaFoldDB" id="A0A1E1W1J6"/>
<evidence type="ECO:0000313" key="2">
    <source>
        <dbReference type="EMBL" id="JAT80843.1"/>
    </source>
</evidence>
<dbReference type="InterPro" id="IPR037069">
    <property type="entry name" value="AcylCoA_DH/ox_N_sf"/>
</dbReference>
<accession>A0A1E1W1J6</accession>
<dbReference type="Pfam" id="PF14749">
    <property type="entry name" value="Acyl-CoA_ox_N"/>
    <property type="match status" value="1"/>
</dbReference>
<gene>
    <name evidence="2" type="ORF">g.14754</name>
</gene>
<proteinExistence type="predicted"/>
<dbReference type="Gene3D" id="1.10.540.10">
    <property type="entry name" value="Acyl-CoA dehydrogenase/oxidase, N-terminal domain"/>
    <property type="match status" value="1"/>
</dbReference>
<dbReference type="InterPro" id="IPR029320">
    <property type="entry name" value="Acyl-CoA_ox_N"/>
</dbReference>
<evidence type="ECO:0000259" key="1">
    <source>
        <dbReference type="Pfam" id="PF14749"/>
    </source>
</evidence>
<dbReference type="OrthoDB" id="538336at2759"/>
<feature type="domain" description="Acyl-coenzyme A oxidase N-terminal" evidence="1">
    <location>
        <begin position="24"/>
        <end position="90"/>
    </location>
</feature>
<sequence>MSPKKDLKEINVDLAKERQKCNLNIEEVTNIIDGGKEKTLQRRKIENIALNSGASRDKIPEECLGPVEKYENAVRKSCLFSKIVKEEVLSFTGLETFGYCYNVN</sequence>
<reference evidence="2" key="1">
    <citation type="submission" date="2015-09" db="EMBL/GenBank/DDBJ databases">
        <title>De novo assembly of Pectinophora gossypiella (Pink Bollworm) gut transcriptome.</title>
        <authorList>
            <person name="Tassone E.E."/>
        </authorList>
    </citation>
    <scope>NUCLEOTIDE SEQUENCE</scope>
</reference>
<dbReference type="GO" id="GO:0050660">
    <property type="term" value="F:flavin adenine dinucleotide binding"/>
    <property type="evidence" value="ECO:0007669"/>
    <property type="project" value="InterPro"/>
</dbReference>
<organism evidence="2">
    <name type="scientific">Pectinophora gossypiella</name>
    <name type="common">Cotton pink bollworm</name>
    <name type="synonym">Depressaria gossypiella</name>
    <dbReference type="NCBI Taxonomy" id="13191"/>
    <lineage>
        <taxon>Eukaryota</taxon>
        <taxon>Metazoa</taxon>
        <taxon>Ecdysozoa</taxon>
        <taxon>Arthropoda</taxon>
        <taxon>Hexapoda</taxon>
        <taxon>Insecta</taxon>
        <taxon>Pterygota</taxon>
        <taxon>Neoptera</taxon>
        <taxon>Endopterygota</taxon>
        <taxon>Lepidoptera</taxon>
        <taxon>Glossata</taxon>
        <taxon>Ditrysia</taxon>
        <taxon>Gelechioidea</taxon>
        <taxon>Gelechiidae</taxon>
        <taxon>Apatetrinae</taxon>
        <taxon>Pectinophora</taxon>
    </lineage>
</organism>